<dbReference type="InterPro" id="IPR011010">
    <property type="entry name" value="DNA_brk_join_enz"/>
</dbReference>
<dbReference type="InterPro" id="IPR044068">
    <property type="entry name" value="CB"/>
</dbReference>
<dbReference type="GO" id="GO:0003677">
    <property type="term" value="F:DNA binding"/>
    <property type="evidence" value="ECO:0007669"/>
    <property type="project" value="UniProtKB-UniRule"/>
</dbReference>
<dbReference type="Pfam" id="PF00589">
    <property type="entry name" value="Phage_integrase"/>
    <property type="match status" value="1"/>
</dbReference>
<dbReference type="PANTHER" id="PTHR30349:SF93">
    <property type="entry name" value="FELS-2 PROPHAGE PROTEIN"/>
    <property type="match status" value="1"/>
</dbReference>
<evidence type="ECO:0000256" key="4">
    <source>
        <dbReference type="PROSITE-ProRule" id="PRU01248"/>
    </source>
</evidence>
<proteinExistence type="predicted"/>
<feature type="domain" description="Tyr recombinase" evidence="5">
    <location>
        <begin position="160"/>
        <end position="323"/>
    </location>
</feature>
<dbReference type="InterPro" id="IPR002104">
    <property type="entry name" value="Integrase_catalytic"/>
</dbReference>
<dbReference type="Pfam" id="PF24624">
    <property type="entry name" value="Int_N"/>
    <property type="match status" value="1"/>
</dbReference>
<dbReference type="InterPro" id="IPR013762">
    <property type="entry name" value="Integrase-like_cat_sf"/>
</dbReference>
<dbReference type="InterPro" id="IPR050090">
    <property type="entry name" value="Tyrosine_recombinase_XerCD"/>
</dbReference>
<sequence length="330" mass="37484">MAVKKSDSGWLVDIQPGGRGGKRFRKTFPLKSEALAWEAWVKSQVAQSPEWEPERRDLRTLAELIELWYQHHGCNLRSAADTLRRLLAMAEAMGNPVADRFSAEDFAKYRAQRLESGVTANNMNREHAYLRSVFNELKRLGLWKKENPLAMVRQFKIPEKELSWLTVDQIQTLLAELENCRNKDALLVAKICLSTGARWGEAEGLRKSQLRNQSLQFTGTKSGKNRTVPVAEGLYDELKAKDVGSTDRLFQYCWGAFRDAVERCGLVLPDGQMTHVLRHTFASHFVMNGGNILVLQKILGHQSLTMTIRYAHLAPDHLQEAKFLNPLANI</sequence>
<organism evidence="7 8">
    <name type="scientific">Pseudogulbenkiania ferrooxidans 2002</name>
    <dbReference type="NCBI Taxonomy" id="279714"/>
    <lineage>
        <taxon>Bacteria</taxon>
        <taxon>Pseudomonadati</taxon>
        <taxon>Pseudomonadota</taxon>
        <taxon>Betaproteobacteria</taxon>
        <taxon>Neisseriales</taxon>
        <taxon>Chromobacteriaceae</taxon>
        <taxon>Pseudogulbenkiania</taxon>
    </lineage>
</organism>
<dbReference type="PROSITE" id="PS51898">
    <property type="entry name" value="TYR_RECOMBINASE"/>
    <property type="match status" value="1"/>
</dbReference>
<accession>B9Z8J3</accession>
<feature type="domain" description="Core-binding (CB)" evidence="6">
    <location>
        <begin position="59"/>
        <end position="138"/>
    </location>
</feature>
<keyword evidence="2 4" id="KW-0238">DNA-binding</keyword>
<dbReference type="Gene3D" id="1.10.443.10">
    <property type="entry name" value="Intergrase catalytic core"/>
    <property type="match status" value="1"/>
</dbReference>
<evidence type="ECO:0000259" key="5">
    <source>
        <dbReference type="PROSITE" id="PS51898"/>
    </source>
</evidence>
<dbReference type="eggNOG" id="COG4974">
    <property type="taxonomic scope" value="Bacteria"/>
</dbReference>
<keyword evidence="1" id="KW-0229">DNA integration</keyword>
<dbReference type="CDD" id="cd00796">
    <property type="entry name" value="INT_Rci_Hp1_C"/>
    <property type="match status" value="1"/>
</dbReference>
<evidence type="ECO:0000313" key="8">
    <source>
        <dbReference type="Proteomes" id="UP000003165"/>
    </source>
</evidence>
<dbReference type="EMBL" id="ACIS01000013">
    <property type="protein sequence ID" value="EEG06931.1"/>
    <property type="molecule type" value="Genomic_DNA"/>
</dbReference>
<dbReference type="GO" id="GO:0006310">
    <property type="term" value="P:DNA recombination"/>
    <property type="evidence" value="ECO:0007669"/>
    <property type="project" value="UniProtKB-KW"/>
</dbReference>
<protein>
    <submittedName>
        <fullName evidence="7">Integrase family protein</fullName>
    </submittedName>
</protein>
<evidence type="ECO:0000313" key="7">
    <source>
        <dbReference type="EMBL" id="EEG06931.1"/>
    </source>
</evidence>
<comment type="caution">
    <text evidence="7">The sequence shown here is derived from an EMBL/GenBank/DDBJ whole genome shotgun (WGS) entry which is preliminary data.</text>
</comment>
<gene>
    <name evidence="7" type="ORF">FuraDRAFT_3679</name>
</gene>
<evidence type="ECO:0000256" key="3">
    <source>
        <dbReference type="ARBA" id="ARBA00023172"/>
    </source>
</evidence>
<dbReference type="AlphaFoldDB" id="B9Z8J3"/>
<dbReference type="Gene3D" id="1.10.150.130">
    <property type="match status" value="1"/>
</dbReference>
<evidence type="ECO:0000256" key="2">
    <source>
        <dbReference type="ARBA" id="ARBA00023125"/>
    </source>
</evidence>
<reference evidence="7 8" key="1">
    <citation type="submission" date="2009-02" db="EMBL/GenBank/DDBJ databases">
        <title>Sequencing of the draft genome and assembly of Lutiella nitroferrum 2002.</title>
        <authorList>
            <consortium name="US DOE Joint Genome Institute (JGI-PGF)"/>
            <person name="Lucas S."/>
            <person name="Copeland A."/>
            <person name="Lapidus A."/>
            <person name="Glavina del Rio T."/>
            <person name="Tice H."/>
            <person name="Bruce D."/>
            <person name="Goodwin L."/>
            <person name="Pitluck S."/>
            <person name="Larimer F."/>
            <person name="Land M.L."/>
            <person name="Hauser L."/>
            <person name="Coates J.D."/>
        </authorList>
    </citation>
    <scope>NUCLEOTIDE SEQUENCE [LARGE SCALE GENOMIC DNA]</scope>
    <source>
        <strain evidence="7 8">2002</strain>
    </source>
</reference>
<dbReference type="InterPro" id="IPR010998">
    <property type="entry name" value="Integrase_recombinase_N"/>
</dbReference>
<evidence type="ECO:0000256" key="1">
    <source>
        <dbReference type="ARBA" id="ARBA00022908"/>
    </source>
</evidence>
<dbReference type="SUPFAM" id="SSF56349">
    <property type="entry name" value="DNA breaking-rejoining enzymes"/>
    <property type="match status" value="1"/>
</dbReference>
<name>B9Z8J3_9NEIS</name>
<dbReference type="InterPro" id="IPR057084">
    <property type="entry name" value="Int_N"/>
</dbReference>
<dbReference type="PANTHER" id="PTHR30349">
    <property type="entry name" value="PHAGE INTEGRASE-RELATED"/>
    <property type="match status" value="1"/>
</dbReference>
<dbReference type="PROSITE" id="PS51900">
    <property type="entry name" value="CB"/>
    <property type="match status" value="1"/>
</dbReference>
<dbReference type="Proteomes" id="UP000003165">
    <property type="component" value="Unassembled WGS sequence"/>
</dbReference>
<dbReference type="GO" id="GO:0015074">
    <property type="term" value="P:DNA integration"/>
    <property type="evidence" value="ECO:0007669"/>
    <property type="project" value="UniProtKB-KW"/>
</dbReference>
<keyword evidence="8" id="KW-1185">Reference proteome</keyword>
<evidence type="ECO:0000259" key="6">
    <source>
        <dbReference type="PROSITE" id="PS51900"/>
    </source>
</evidence>
<keyword evidence="3" id="KW-0233">DNA recombination</keyword>